<protein>
    <submittedName>
        <fullName evidence="2">Uncharacterized protein</fullName>
    </submittedName>
</protein>
<sequence length="260" mass="27490">MAPRPDPCGIRVNAPALQFTRGLGRASLINGGMTNLFAAISASGLDPTHKVKALATRGLMQGCTGPISRQPRHPSPTSRHETPCHCTFLLVQGLSVIIRFPRGFVHTGVSLGTSTSEMLLGFLRCLSSQGPSGRAQLPGRLTAPTWCRPGPCRRPGGSSCPPLASRRTPNVLLCQGGPPIVRPDPPTRAGNPLSRSLRPPRQGPQRSARPPSYPVLSLPRGPGQLDPLLSASARPLELQTKGGEEGSPARSSVLRQSRGR</sequence>
<accession>A0AAV7LZI1</accession>
<comment type="caution">
    <text evidence="2">The sequence shown here is derived from an EMBL/GenBank/DDBJ whole genome shotgun (WGS) entry which is preliminary data.</text>
</comment>
<keyword evidence="3" id="KW-1185">Reference proteome</keyword>
<gene>
    <name evidence="2" type="ORF">NDU88_000184</name>
</gene>
<dbReference type="Proteomes" id="UP001066276">
    <property type="component" value="Chromosome 10"/>
</dbReference>
<dbReference type="AlphaFoldDB" id="A0AAV7LZI1"/>
<feature type="compositionally biased region" description="Polar residues" evidence="1">
    <location>
        <begin position="249"/>
        <end position="260"/>
    </location>
</feature>
<reference evidence="2" key="1">
    <citation type="journal article" date="2022" name="bioRxiv">
        <title>Sequencing and chromosome-scale assembly of the giantPleurodeles waltlgenome.</title>
        <authorList>
            <person name="Brown T."/>
            <person name="Elewa A."/>
            <person name="Iarovenko S."/>
            <person name="Subramanian E."/>
            <person name="Araus A.J."/>
            <person name="Petzold A."/>
            <person name="Susuki M."/>
            <person name="Suzuki K.-i.T."/>
            <person name="Hayashi T."/>
            <person name="Toyoda A."/>
            <person name="Oliveira C."/>
            <person name="Osipova E."/>
            <person name="Leigh N.D."/>
            <person name="Simon A."/>
            <person name="Yun M.H."/>
        </authorList>
    </citation>
    <scope>NUCLEOTIDE SEQUENCE</scope>
    <source>
        <strain evidence="2">20211129_DDA</strain>
        <tissue evidence="2">Liver</tissue>
    </source>
</reference>
<name>A0AAV7LZI1_PLEWA</name>
<feature type="region of interest" description="Disordered" evidence="1">
    <location>
        <begin position="171"/>
        <end position="260"/>
    </location>
</feature>
<evidence type="ECO:0000313" key="3">
    <source>
        <dbReference type="Proteomes" id="UP001066276"/>
    </source>
</evidence>
<organism evidence="2 3">
    <name type="scientific">Pleurodeles waltl</name>
    <name type="common">Iberian ribbed newt</name>
    <dbReference type="NCBI Taxonomy" id="8319"/>
    <lineage>
        <taxon>Eukaryota</taxon>
        <taxon>Metazoa</taxon>
        <taxon>Chordata</taxon>
        <taxon>Craniata</taxon>
        <taxon>Vertebrata</taxon>
        <taxon>Euteleostomi</taxon>
        <taxon>Amphibia</taxon>
        <taxon>Batrachia</taxon>
        <taxon>Caudata</taxon>
        <taxon>Salamandroidea</taxon>
        <taxon>Salamandridae</taxon>
        <taxon>Pleurodelinae</taxon>
        <taxon>Pleurodeles</taxon>
    </lineage>
</organism>
<proteinExistence type="predicted"/>
<evidence type="ECO:0000313" key="2">
    <source>
        <dbReference type="EMBL" id="KAJ1095013.1"/>
    </source>
</evidence>
<evidence type="ECO:0000256" key="1">
    <source>
        <dbReference type="SAM" id="MobiDB-lite"/>
    </source>
</evidence>
<dbReference type="EMBL" id="JANPWB010000014">
    <property type="protein sequence ID" value="KAJ1095013.1"/>
    <property type="molecule type" value="Genomic_DNA"/>
</dbReference>